<keyword evidence="7 10" id="KW-1133">Transmembrane helix</keyword>
<gene>
    <name evidence="11" type="primary">brn</name>
    <name evidence="11" type="ORF">TNCT_603951</name>
</gene>
<dbReference type="Pfam" id="PF01762">
    <property type="entry name" value="Galactosyl_T"/>
    <property type="match status" value="2"/>
</dbReference>
<evidence type="ECO:0000313" key="12">
    <source>
        <dbReference type="Proteomes" id="UP000887116"/>
    </source>
</evidence>
<evidence type="ECO:0000256" key="5">
    <source>
        <dbReference type="ARBA" id="ARBA00022692"/>
    </source>
</evidence>
<comment type="similarity">
    <text evidence="2 10">Belongs to the glycosyltransferase 31 family.</text>
</comment>
<keyword evidence="8 10" id="KW-0333">Golgi apparatus</keyword>
<evidence type="ECO:0000256" key="10">
    <source>
        <dbReference type="RuleBase" id="RU363063"/>
    </source>
</evidence>
<sequence>MWNRVIRTLTRLRTVLTSKKIIGIFVIIIFVFFDYCGVLFHLLEVDYDKFSYPLEIDMEKVLEAHKNGYEPEYAPVNKLNYTYSITNSKKCSQRSYFGYENVAILFVIKSALYNENRRDVIRQSWGMENRFPDVNIKRIFTLGISEESVIQDKINEENEKHKDLVQAEFVDSYYNNTIKTIMGLKWVVHNCPKAQFIMFADDDMYISTRNLLKFIRNPFNEKVNSREKRSILQTKEKDFAFYKISNITIKTAWRNRNLTRRNLFEFNAIDDRLFAGYVFFSSPKRYKLSKWYVSLKEYPYSKYPPYVTAGAYVLSYNALVDLYYTSMYTQNFKFDDVYLGIVAKKCGISPLHNENFYFWRKPYSKESYSKVIASHGFDDPVELAKIWKEQKSLGHA</sequence>
<dbReference type="Proteomes" id="UP000887116">
    <property type="component" value="Unassembled WGS sequence"/>
</dbReference>
<protein>
    <recommendedName>
        <fullName evidence="10">Hexosyltransferase</fullName>
        <ecNumber evidence="10">2.4.1.-</ecNumber>
    </recommendedName>
</protein>
<keyword evidence="5 10" id="KW-0812">Transmembrane</keyword>
<dbReference type="EMBL" id="BMAO01014085">
    <property type="protein sequence ID" value="GFQ92811.1"/>
    <property type="molecule type" value="Genomic_DNA"/>
</dbReference>
<comment type="subcellular location">
    <subcellularLocation>
        <location evidence="1 10">Golgi apparatus membrane</location>
        <topology evidence="1 10">Single-pass type II membrane protein</topology>
    </subcellularLocation>
</comment>
<evidence type="ECO:0000256" key="3">
    <source>
        <dbReference type="ARBA" id="ARBA00022676"/>
    </source>
</evidence>
<dbReference type="GO" id="GO:0016758">
    <property type="term" value="F:hexosyltransferase activity"/>
    <property type="evidence" value="ECO:0007669"/>
    <property type="project" value="InterPro"/>
</dbReference>
<dbReference type="PANTHER" id="PTHR11214">
    <property type="entry name" value="BETA-1,3-N-ACETYLGLUCOSAMINYLTRANSFERASE"/>
    <property type="match status" value="1"/>
</dbReference>
<evidence type="ECO:0000256" key="7">
    <source>
        <dbReference type="ARBA" id="ARBA00022989"/>
    </source>
</evidence>
<evidence type="ECO:0000313" key="11">
    <source>
        <dbReference type="EMBL" id="GFQ92811.1"/>
    </source>
</evidence>
<evidence type="ECO:0000256" key="9">
    <source>
        <dbReference type="ARBA" id="ARBA00023136"/>
    </source>
</evidence>
<dbReference type="Gene3D" id="3.90.550.50">
    <property type="match status" value="1"/>
</dbReference>
<keyword evidence="6 10" id="KW-0735">Signal-anchor</keyword>
<name>A0A8X6L282_TRICU</name>
<organism evidence="11 12">
    <name type="scientific">Trichonephila clavata</name>
    <name type="common">Joro spider</name>
    <name type="synonym">Nephila clavata</name>
    <dbReference type="NCBI Taxonomy" id="2740835"/>
    <lineage>
        <taxon>Eukaryota</taxon>
        <taxon>Metazoa</taxon>
        <taxon>Ecdysozoa</taxon>
        <taxon>Arthropoda</taxon>
        <taxon>Chelicerata</taxon>
        <taxon>Arachnida</taxon>
        <taxon>Araneae</taxon>
        <taxon>Araneomorphae</taxon>
        <taxon>Entelegynae</taxon>
        <taxon>Araneoidea</taxon>
        <taxon>Nephilidae</taxon>
        <taxon>Trichonephila</taxon>
    </lineage>
</organism>
<dbReference type="EC" id="2.4.1.-" evidence="10"/>
<dbReference type="GO" id="GO:0008194">
    <property type="term" value="F:UDP-glycosyltransferase activity"/>
    <property type="evidence" value="ECO:0007669"/>
    <property type="project" value="TreeGrafter"/>
</dbReference>
<evidence type="ECO:0000256" key="4">
    <source>
        <dbReference type="ARBA" id="ARBA00022679"/>
    </source>
</evidence>
<dbReference type="GO" id="GO:0000139">
    <property type="term" value="C:Golgi membrane"/>
    <property type="evidence" value="ECO:0007669"/>
    <property type="project" value="UniProtKB-SubCell"/>
</dbReference>
<evidence type="ECO:0000256" key="2">
    <source>
        <dbReference type="ARBA" id="ARBA00008661"/>
    </source>
</evidence>
<keyword evidence="9 10" id="KW-0472">Membrane</keyword>
<dbReference type="InterPro" id="IPR002659">
    <property type="entry name" value="Glyco_trans_31"/>
</dbReference>
<evidence type="ECO:0000256" key="6">
    <source>
        <dbReference type="ARBA" id="ARBA00022968"/>
    </source>
</evidence>
<keyword evidence="12" id="KW-1185">Reference proteome</keyword>
<accession>A0A8X6L282</accession>
<dbReference type="GO" id="GO:0006493">
    <property type="term" value="P:protein O-linked glycosylation"/>
    <property type="evidence" value="ECO:0007669"/>
    <property type="project" value="TreeGrafter"/>
</dbReference>
<reference evidence="11" key="1">
    <citation type="submission" date="2020-07" db="EMBL/GenBank/DDBJ databases">
        <title>Multicomponent nature underlies the extraordinary mechanical properties of spider dragline silk.</title>
        <authorList>
            <person name="Kono N."/>
            <person name="Nakamura H."/>
            <person name="Mori M."/>
            <person name="Yoshida Y."/>
            <person name="Ohtoshi R."/>
            <person name="Malay A.D."/>
            <person name="Moran D.A.P."/>
            <person name="Tomita M."/>
            <person name="Numata K."/>
            <person name="Arakawa K."/>
        </authorList>
    </citation>
    <scope>NUCLEOTIDE SEQUENCE</scope>
</reference>
<evidence type="ECO:0000256" key="1">
    <source>
        <dbReference type="ARBA" id="ARBA00004323"/>
    </source>
</evidence>
<comment type="caution">
    <text evidence="11">The sequence shown here is derived from an EMBL/GenBank/DDBJ whole genome shotgun (WGS) entry which is preliminary data.</text>
</comment>
<dbReference type="OrthoDB" id="5957813at2759"/>
<feature type="transmembrane region" description="Helical" evidence="10">
    <location>
        <begin position="21"/>
        <end position="43"/>
    </location>
</feature>
<dbReference type="PANTHER" id="PTHR11214:SF349">
    <property type="entry name" value="BETA-1,3-GALACTOSYLTRANSFERASE BRN"/>
    <property type="match status" value="1"/>
</dbReference>
<evidence type="ECO:0000256" key="8">
    <source>
        <dbReference type="ARBA" id="ARBA00023034"/>
    </source>
</evidence>
<keyword evidence="3 10" id="KW-0328">Glycosyltransferase</keyword>
<keyword evidence="4" id="KW-0808">Transferase</keyword>
<proteinExistence type="inferred from homology"/>
<dbReference type="AlphaFoldDB" id="A0A8X6L282"/>